<proteinExistence type="predicted"/>
<keyword evidence="3" id="KW-0547">Nucleotide-binding</keyword>
<organism evidence="6 7">
    <name type="scientific">Aegilops tauschii subsp. strangulata</name>
    <name type="common">Goatgrass</name>
    <dbReference type="NCBI Taxonomy" id="200361"/>
    <lineage>
        <taxon>Eukaryota</taxon>
        <taxon>Viridiplantae</taxon>
        <taxon>Streptophyta</taxon>
        <taxon>Embryophyta</taxon>
        <taxon>Tracheophyta</taxon>
        <taxon>Spermatophyta</taxon>
        <taxon>Magnoliopsida</taxon>
        <taxon>Liliopsida</taxon>
        <taxon>Poales</taxon>
        <taxon>Poaceae</taxon>
        <taxon>BOP clade</taxon>
        <taxon>Pooideae</taxon>
        <taxon>Triticodae</taxon>
        <taxon>Triticeae</taxon>
        <taxon>Triticinae</taxon>
        <taxon>Aegilops</taxon>
    </lineage>
</organism>
<sequence length="46" mass="5522">MLQVLGTPTREEIKCMNPNYTEFKFPQIKAHPWHKVQIYVVLLIYC</sequence>
<dbReference type="AlphaFoldDB" id="A0A453ELM6"/>
<reference evidence="7" key="2">
    <citation type="journal article" date="2017" name="Nat. Plants">
        <title>The Aegilops tauschii genome reveals multiple impacts of transposons.</title>
        <authorList>
            <person name="Zhao G."/>
            <person name="Zou C."/>
            <person name="Li K."/>
            <person name="Wang K."/>
            <person name="Li T."/>
            <person name="Gao L."/>
            <person name="Zhang X."/>
            <person name="Wang H."/>
            <person name="Yang Z."/>
            <person name="Liu X."/>
            <person name="Jiang W."/>
            <person name="Mao L."/>
            <person name="Kong X."/>
            <person name="Jiao Y."/>
            <person name="Jia J."/>
        </authorList>
    </citation>
    <scope>NUCLEOTIDE SEQUENCE [LARGE SCALE GENOMIC DNA]</scope>
    <source>
        <strain evidence="7">cv. AL8/78</strain>
    </source>
</reference>
<dbReference type="EnsemblPlants" id="AET3Gv20393300.17">
    <property type="protein sequence ID" value="AET3Gv20393300.17"/>
    <property type="gene ID" value="AET3Gv20393300"/>
</dbReference>
<dbReference type="GO" id="GO:0004674">
    <property type="term" value="F:protein serine/threonine kinase activity"/>
    <property type="evidence" value="ECO:0007669"/>
    <property type="project" value="UniProtKB-KW"/>
</dbReference>
<dbReference type="Gramene" id="AET3Gv20393300.17">
    <property type="protein sequence ID" value="AET3Gv20393300.17"/>
    <property type="gene ID" value="AET3Gv20393300"/>
</dbReference>
<dbReference type="GO" id="GO:0005737">
    <property type="term" value="C:cytoplasm"/>
    <property type="evidence" value="ECO:0007669"/>
    <property type="project" value="TreeGrafter"/>
</dbReference>
<keyword evidence="7" id="KW-1185">Reference proteome</keyword>
<dbReference type="Gene3D" id="1.10.510.10">
    <property type="entry name" value="Transferase(Phosphotransferase) domain 1"/>
    <property type="match status" value="1"/>
</dbReference>
<dbReference type="PANTHER" id="PTHR24057:SF0">
    <property type="entry name" value="PROTEIN KINASE SHAGGY-RELATED"/>
    <property type="match status" value="1"/>
</dbReference>
<reference evidence="6" key="4">
    <citation type="submission" date="2019-03" db="UniProtKB">
        <authorList>
            <consortium name="EnsemblPlants"/>
        </authorList>
    </citation>
    <scope>IDENTIFICATION</scope>
</reference>
<dbReference type="Proteomes" id="UP000015105">
    <property type="component" value="Chromosome 3D"/>
</dbReference>
<name>A0A453ELM6_AEGTS</name>
<evidence type="ECO:0000256" key="3">
    <source>
        <dbReference type="ARBA" id="ARBA00022741"/>
    </source>
</evidence>
<dbReference type="GO" id="GO:0030154">
    <property type="term" value="P:cell differentiation"/>
    <property type="evidence" value="ECO:0007669"/>
    <property type="project" value="TreeGrafter"/>
</dbReference>
<dbReference type="GO" id="GO:0005634">
    <property type="term" value="C:nucleus"/>
    <property type="evidence" value="ECO:0007669"/>
    <property type="project" value="TreeGrafter"/>
</dbReference>
<reference evidence="6" key="5">
    <citation type="journal article" date="2021" name="G3 (Bethesda)">
        <title>Aegilops tauschii genome assembly Aet v5.0 features greater sequence contiguity and improved annotation.</title>
        <authorList>
            <person name="Wang L."/>
            <person name="Zhu T."/>
            <person name="Rodriguez J.C."/>
            <person name="Deal K.R."/>
            <person name="Dubcovsky J."/>
            <person name="McGuire P.E."/>
            <person name="Lux T."/>
            <person name="Spannagl M."/>
            <person name="Mayer K.F.X."/>
            <person name="Baldrich P."/>
            <person name="Meyers B.C."/>
            <person name="Huo N."/>
            <person name="Gu Y.Q."/>
            <person name="Zhou H."/>
            <person name="Devos K.M."/>
            <person name="Bennetzen J.L."/>
            <person name="Unver T."/>
            <person name="Budak H."/>
            <person name="Gulick P.J."/>
            <person name="Galiba G."/>
            <person name="Kalapos B."/>
            <person name="Nelson D.R."/>
            <person name="Li P."/>
            <person name="You F.M."/>
            <person name="Luo M.C."/>
            <person name="Dvorak J."/>
        </authorList>
    </citation>
    <scope>NUCLEOTIDE SEQUENCE [LARGE SCALE GENOMIC DNA]</scope>
    <source>
        <strain evidence="6">cv. AL8/78</strain>
    </source>
</reference>
<evidence type="ECO:0000313" key="6">
    <source>
        <dbReference type="EnsemblPlants" id="AET3Gv20393300.17"/>
    </source>
</evidence>
<evidence type="ECO:0000256" key="2">
    <source>
        <dbReference type="ARBA" id="ARBA00022679"/>
    </source>
</evidence>
<dbReference type="InterPro" id="IPR050591">
    <property type="entry name" value="GSK-3"/>
</dbReference>
<evidence type="ECO:0008006" key="8">
    <source>
        <dbReference type="Google" id="ProtNLM"/>
    </source>
</evidence>
<keyword evidence="4" id="KW-0418">Kinase</keyword>
<reference evidence="7" key="1">
    <citation type="journal article" date="2014" name="Science">
        <title>Ancient hybridizations among the ancestral genomes of bread wheat.</title>
        <authorList>
            <consortium name="International Wheat Genome Sequencing Consortium,"/>
            <person name="Marcussen T."/>
            <person name="Sandve S.R."/>
            <person name="Heier L."/>
            <person name="Spannagl M."/>
            <person name="Pfeifer M."/>
            <person name="Jakobsen K.S."/>
            <person name="Wulff B.B."/>
            <person name="Steuernagel B."/>
            <person name="Mayer K.F."/>
            <person name="Olsen O.A."/>
        </authorList>
    </citation>
    <scope>NUCLEOTIDE SEQUENCE [LARGE SCALE GENOMIC DNA]</scope>
    <source>
        <strain evidence="7">cv. AL8/78</strain>
    </source>
</reference>
<evidence type="ECO:0000256" key="1">
    <source>
        <dbReference type="ARBA" id="ARBA00022527"/>
    </source>
</evidence>
<evidence type="ECO:0000256" key="5">
    <source>
        <dbReference type="ARBA" id="ARBA00022840"/>
    </source>
</evidence>
<dbReference type="PANTHER" id="PTHR24057">
    <property type="entry name" value="GLYCOGEN SYNTHASE KINASE-3 ALPHA"/>
    <property type="match status" value="1"/>
</dbReference>
<reference evidence="6" key="3">
    <citation type="journal article" date="2017" name="Nature">
        <title>Genome sequence of the progenitor of the wheat D genome Aegilops tauschii.</title>
        <authorList>
            <person name="Luo M.C."/>
            <person name="Gu Y.Q."/>
            <person name="Puiu D."/>
            <person name="Wang H."/>
            <person name="Twardziok S.O."/>
            <person name="Deal K.R."/>
            <person name="Huo N."/>
            <person name="Zhu T."/>
            <person name="Wang L."/>
            <person name="Wang Y."/>
            <person name="McGuire P.E."/>
            <person name="Liu S."/>
            <person name="Long H."/>
            <person name="Ramasamy R.K."/>
            <person name="Rodriguez J.C."/>
            <person name="Van S.L."/>
            <person name="Yuan L."/>
            <person name="Wang Z."/>
            <person name="Xia Z."/>
            <person name="Xiao L."/>
            <person name="Anderson O.D."/>
            <person name="Ouyang S."/>
            <person name="Liang Y."/>
            <person name="Zimin A.V."/>
            <person name="Pertea G."/>
            <person name="Qi P."/>
            <person name="Bennetzen J.L."/>
            <person name="Dai X."/>
            <person name="Dawson M.W."/>
            <person name="Muller H.G."/>
            <person name="Kugler K."/>
            <person name="Rivarola-Duarte L."/>
            <person name="Spannagl M."/>
            <person name="Mayer K.F.X."/>
            <person name="Lu F.H."/>
            <person name="Bevan M.W."/>
            <person name="Leroy P."/>
            <person name="Li P."/>
            <person name="You F.M."/>
            <person name="Sun Q."/>
            <person name="Liu Z."/>
            <person name="Lyons E."/>
            <person name="Wicker T."/>
            <person name="Salzberg S.L."/>
            <person name="Devos K.M."/>
            <person name="Dvorak J."/>
        </authorList>
    </citation>
    <scope>NUCLEOTIDE SEQUENCE [LARGE SCALE GENOMIC DNA]</scope>
    <source>
        <strain evidence="6">cv. AL8/78</strain>
    </source>
</reference>
<protein>
    <recommendedName>
        <fullName evidence="8">Protein kinase domain-containing protein</fullName>
    </recommendedName>
</protein>
<evidence type="ECO:0000256" key="4">
    <source>
        <dbReference type="ARBA" id="ARBA00022777"/>
    </source>
</evidence>
<keyword evidence="2" id="KW-0808">Transferase</keyword>
<dbReference type="GO" id="GO:0007165">
    <property type="term" value="P:signal transduction"/>
    <property type="evidence" value="ECO:0007669"/>
    <property type="project" value="TreeGrafter"/>
</dbReference>
<dbReference type="GO" id="GO:0005524">
    <property type="term" value="F:ATP binding"/>
    <property type="evidence" value="ECO:0007669"/>
    <property type="project" value="UniProtKB-KW"/>
</dbReference>
<keyword evidence="5" id="KW-0067">ATP-binding</keyword>
<keyword evidence="1" id="KW-0723">Serine/threonine-protein kinase</keyword>
<evidence type="ECO:0000313" key="7">
    <source>
        <dbReference type="Proteomes" id="UP000015105"/>
    </source>
</evidence>
<accession>A0A453ELM6</accession>